<organism evidence="2 3">
    <name type="scientific">Skermanella aerolata</name>
    <dbReference type="NCBI Taxonomy" id="393310"/>
    <lineage>
        <taxon>Bacteria</taxon>
        <taxon>Pseudomonadati</taxon>
        <taxon>Pseudomonadota</taxon>
        <taxon>Alphaproteobacteria</taxon>
        <taxon>Rhodospirillales</taxon>
        <taxon>Azospirillaceae</taxon>
        <taxon>Skermanella</taxon>
    </lineage>
</organism>
<comment type="caution">
    <text evidence="2">The sequence shown here is derived from an EMBL/GenBank/DDBJ whole genome shotgun (WGS) entry which is preliminary data.</text>
</comment>
<dbReference type="RefSeq" id="WP_044435120.1">
    <property type="nucleotide sequence ID" value="NZ_BJYZ01000039.1"/>
</dbReference>
<name>A0A512E0S3_9PROT</name>
<dbReference type="Proteomes" id="UP000321523">
    <property type="component" value="Unassembled WGS sequence"/>
</dbReference>
<evidence type="ECO:0000313" key="3">
    <source>
        <dbReference type="Proteomes" id="UP000321523"/>
    </source>
</evidence>
<proteinExistence type="predicted"/>
<dbReference type="AlphaFoldDB" id="A0A512E0S3"/>
<gene>
    <name evidence="2" type="ORF">SAE02_64810</name>
</gene>
<evidence type="ECO:0000313" key="2">
    <source>
        <dbReference type="EMBL" id="GEO42333.1"/>
    </source>
</evidence>
<dbReference type="EMBL" id="BJYZ01000039">
    <property type="protein sequence ID" value="GEO42333.1"/>
    <property type="molecule type" value="Genomic_DNA"/>
</dbReference>
<sequence length="64" mass="7326">MAQYRLENILTQEIPDGLLMDIAYHWQANDNRLLDTRSVGGLHRDHSSSWEVPVPKSGFKSPPH</sequence>
<dbReference type="OrthoDB" id="9949549at2"/>
<keyword evidence="3" id="KW-1185">Reference proteome</keyword>
<reference evidence="2 3" key="1">
    <citation type="submission" date="2019-07" db="EMBL/GenBank/DDBJ databases">
        <title>Whole genome shotgun sequence of Skermanella aerolata NBRC 106429.</title>
        <authorList>
            <person name="Hosoyama A."/>
            <person name="Uohara A."/>
            <person name="Ohji S."/>
            <person name="Ichikawa N."/>
        </authorList>
    </citation>
    <scope>NUCLEOTIDE SEQUENCE [LARGE SCALE GENOMIC DNA]</scope>
    <source>
        <strain evidence="2 3">NBRC 106429</strain>
    </source>
</reference>
<feature type="region of interest" description="Disordered" evidence="1">
    <location>
        <begin position="41"/>
        <end position="64"/>
    </location>
</feature>
<accession>A0A512E0S3</accession>
<protein>
    <submittedName>
        <fullName evidence="2">Uncharacterized protein</fullName>
    </submittedName>
</protein>
<evidence type="ECO:0000256" key="1">
    <source>
        <dbReference type="SAM" id="MobiDB-lite"/>
    </source>
</evidence>